<sequence>MKSLIEVKKMKNISIEELKDIAIEMRKTAVTMIHKAQSGHPGGSLSAADLMTALYFKEMNIDPNNPTWEDRDRFVLSKGHVCPIQYSALALKGYVPYDTIYTLREYGSPFQGHPDMKKCPGIDISTGSLGQGLSCGVGMAIAGKRDKKDYRVFSLVGDGECQEGQIWEAAQTAVKYQLDNLVVFVDNNRLQIDGFCDEIMPLQDLEKKFEAFGFETKRINGHSMEEIIETLDEIRVAQNGKPKCVVLDTVKGKGVSYMEDVADWHGVAPNDEEYKQAIAEIVGGLK</sequence>
<dbReference type="Pfam" id="PF00456">
    <property type="entry name" value="Transketolase_N"/>
    <property type="match status" value="1"/>
</dbReference>
<comment type="similarity">
    <text evidence="2">Belongs to the transketolase family.</text>
</comment>
<name>A0ABZ2N163_9BACI</name>
<dbReference type="CDD" id="cd02012">
    <property type="entry name" value="TPP_TK"/>
    <property type="match status" value="1"/>
</dbReference>
<dbReference type="Proteomes" id="UP001368328">
    <property type="component" value="Chromosome"/>
</dbReference>
<evidence type="ECO:0000256" key="2">
    <source>
        <dbReference type="ARBA" id="ARBA00007131"/>
    </source>
</evidence>
<keyword evidence="4" id="KW-0479">Metal-binding</keyword>
<accession>A0ABZ2N163</accession>
<evidence type="ECO:0000259" key="6">
    <source>
        <dbReference type="Pfam" id="PF00456"/>
    </source>
</evidence>
<evidence type="ECO:0000256" key="1">
    <source>
        <dbReference type="ARBA" id="ARBA00001964"/>
    </source>
</evidence>
<comment type="cofactor">
    <cofactor evidence="1">
        <name>thiamine diphosphate</name>
        <dbReference type="ChEBI" id="CHEBI:58937"/>
    </cofactor>
</comment>
<dbReference type="InterPro" id="IPR049557">
    <property type="entry name" value="Transketolase_CS"/>
</dbReference>
<keyword evidence="8" id="KW-1185">Reference proteome</keyword>
<evidence type="ECO:0000256" key="4">
    <source>
        <dbReference type="ARBA" id="ARBA00022723"/>
    </source>
</evidence>
<protein>
    <submittedName>
        <fullName evidence="7">Transketolase</fullName>
    </submittedName>
</protein>
<feature type="domain" description="Transketolase N-terminal" evidence="6">
    <location>
        <begin position="22"/>
        <end position="277"/>
    </location>
</feature>
<keyword evidence="5" id="KW-0786">Thiamine pyrophosphate</keyword>
<evidence type="ECO:0000313" key="8">
    <source>
        <dbReference type="Proteomes" id="UP001368328"/>
    </source>
</evidence>
<evidence type="ECO:0000313" key="7">
    <source>
        <dbReference type="EMBL" id="WXB91436.1"/>
    </source>
</evidence>
<keyword evidence="3" id="KW-0808">Transferase</keyword>
<organism evidence="7 8">
    <name type="scientific">Metabacillus rhizosphaerae</name>
    <dbReference type="NCBI Taxonomy" id="3117747"/>
    <lineage>
        <taxon>Bacteria</taxon>
        <taxon>Bacillati</taxon>
        <taxon>Bacillota</taxon>
        <taxon>Bacilli</taxon>
        <taxon>Bacillales</taxon>
        <taxon>Bacillaceae</taxon>
        <taxon>Metabacillus</taxon>
    </lineage>
</organism>
<proteinExistence type="inferred from homology"/>
<dbReference type="Gene3D" id="3.40.50.970">
    <property type="match status" value="1"/>
</dbReference>
<dbReference type="InterPro" id="IPR005474">
    <property type="entry name" value="Transketolase_N"/>
</dbReference>
<dbReference type="SUPFAM" id="SSF52518">
    <property type="entry name" value="Thiamin diphosphate-binding fold (THDP-binding)"/>
    <property type="match status" value="1"/>
</dbReference>
<evidence type="ECO:0000256" key="3">
    <source>
        <dbReference type="ARBA" id="ARBA00022679"/>
    </source>
</evidence>
<dbReference type="InterPro" id="IPR029061">
    <property type="entry name" value="THDP-binding"/>
</dbReference>
<gene>
    <name evidence="7" type="ORF">WCV66_23945</name>
</gene>
<reference evidence="7 8" key="1">
    <citation type="submission" date="2024-02" db="EMBL/GenBank/DDBJ databases">
        <title>Seven novel Bacillus-like species.</title>
        <authorList>
            <person name="Liu G."/>
        </authorList>
    </citation>
    <scope>NUCLEOTIDE SEQUENCE [LARGE SCALE GENOMIC DNA]</scope>
    <source>
        <strain evidence="7 8">FJAT-53654</strain>
    </source>
</reference>
<dbReference type="PANTHER" id="PTHR47514">
    <property type="entry name" value="TRANSKETOLASE N-TERMINAL SECTION-RELATED"/>
    <property type="match status" value="1"/>
</dbReference>
<dbReference type="EMBL" id="CP147403">
    <property type="protein sequence ID" value="WXB91436.1"/>
    <property type="molecule type" value="Genomic_DNA"/>
</dbReference>
<dbReference type="PANTHER" id="PTHR47514:SF1">
    <property type="entry name" value="TRANSKETOLASE N-TERMINAL SECTION-RELATED"/>
    <property type="match status" value="1"/>
</dbReference>
<dbReference type="PROSITE" id="PS00801">
    <property type="entry name" value="TRANSKETOLASE_1"/>
    <property type="match status" value="1"/>
</dbReference>
<evidence type="ECO:0000256" key="5">
    <source>
        <dbReference type="ARBA" id="ARBA00023052"/>
    </source>
</evidence>